<keyword evidence="3" id="KW-1185">Reference proteome</keyword>
<organism evidence="2 3">
    <name type="scientific">Legionella erythra</name>
    <dbReference type="NCBI Taxonomy" id="448"/>
    <lineage>
        <taxon>Bacteria</taxon>
        <taxon>Pseudomonadati</taxon>
        <taxon>Pseudomonadota</taxon>
        <taxon>Gammaproteobacteria</taxon>
        <taxon>Legionellales</taxon>
        <taxon>Legionellaceae</taxon>
        <taxon>Legionella</taxon>
    </lineage>
</organism>
<dbReference type="Proteomes" id="UP000054773">
    <property type="component" value="Unassembled WGS sequence"/>
</dbReference>
<keyword evidence="1" id="KW-0812">Transmembrane</keyword>
<keyword evidence="1" id="KW-1133">Transmembrane helix</keyword>
<feature type="transmembrane region" description="Helical" evidence="1">
    <location>
        <begin position="44"/>
        <end position="65"/>
    </location>
</feature>
<proteinExistence type="predicted"/>
<dbReference type="RefSeq" id="WP_058526883.1">
    <property type="nucleotide sequence ID" value="NZ_CAAAHY010000041.1"/>
</dbReference>
<name>A0A0W0TPK4_LEGER</name>
<feature type="transmembrane region" description="Helical" evidence="1">
    <location>
        <begin position="95"/>
        <end position="111"/>
    </location>
</feature>
<dbReference type="PATRIC" id="fig|448.7.peg.1818"/>
<feature type="transmembrane region" description="Helical" evidence="1">
    <location>
        <begin position="118"/>
        <end position="136"/>
    </location>
</feature>
<gene>
    <name evidence="2" type="ORF">Lery_1738</name>
</gene>
<dbReference type="EMBL" id="LNYA01000027">
    <property type="protein sequence ID" value="KTC97173.1"/>
    <property type="molecule type" value="Genomic_DNA"/>
</dbReference>
<accession>A0A0W0TPK4</accession>
<reference evidence="2 3" key="1">
    <citation type="submission" date="2015-11" db="EMBL/GenBank/DDBJ databases">
        <title>Genomic analysis of 38 Legionella species identifies large and diverse effector repertoires.</title>
        <authorList>
            <person name="Burstein D."/>
            <person name="Amaro F."/>
            <person name="Zusman T."/>
            <person name="Lifshitz Z."/>
            <person name="Cohen O."/>
            <person name="Gilbert J.A."/>
            <person name="Pupko T."/>
            <person name="Shuman H.A."/>
            <person name="Segal G."/>
        </authorList>
    </citation>
    <scope>NUCLEOTIDE SEQUENCE [LARGE SCALE GENOMIC DNA]</scope>
    <source>
        <strain evidence="2 3">SE-32A-C8</strain>
    </source>
</reference>
<feature type="transmembrane region" description="Helical" evidence="1">
    <location>
        <begin position="142"/>
        <end position="164"/>
    </location>
</feature>
<feature type="transmembrane region" description="Helical" evidence="1">
    <location>
        <begin position="72"/>
        <end position="89"/>
    </location>
</feature>
<evidence type="ECO:0000313" key="3">
    <source>
        <dbReference type="Proteomes" id="UP000054773"/>
    </source>
</evidence>
<keyword evidence="1" id="KW-0472">Membrane</keyword>
<dbReference type="OrthoDB" id="5636317at2"/>
<comment type="caution">
    <text evidence="2">The sequence shown here is derived from an EMBL/GenBank/DDBJ whole genome shotgun (WGS) entry which is preliminary data.</text>
</comment>
<evidence type="ECO:0000313" key="2">
    <source>
        <dbReference type="EMBL" id="KTC97173.1"/>
    </source>
</evidence>
<dbReference type="STRING" id="448.Lery_1738"/>
<sequence>MIYFKRWQTVLWNIDPGYFQLKQAVKTLVAILIALWFMRHETQLTQVMAAFAAGMSMQGIVATTWLSRFYQVLLFDSIYFGLFIVGLLIRDSQEWTAIVLVLLGFAVNYARRFGLQTSMAPMIAWMLCFVATILPFQSTTQALLHIYGLLAGLLIAAAVMMLVFPQNYRYLFVNNSNHIFKAISQGMLDVRRYLLLGAQAADFETLPFAKIKTNLNHLLDSNQTIEENCELDDQKKVDDVLIHLYVLVNAYLMMLEAYRALHAKAYPLSRAGRCCLSQISKQFAHLLACVRMRGNFAVTGRSVKVDLSMLAEKFNELDLRDPALVIALLHLKLSFTLINRHVCELIRGDDHAA</sequence>
<dbReference type="AlphaFoldDB" id="A0A0W0TPK4"/>
<protein>
    <submittedName>
        <fullName evidence="2">Uncharacterized protein</fullName>
    </submittedName>
</protein>
<evidence type="ECO:0000256" key="1">
    <source>
        <dbReference type="SAM" id="Phobius"/>
    </source>
</evidence>